<proteinExistence type="predicted"/>
<evidence type="ECO:0000259" key="1">
    <source>
        <dbReference type="Pfam" id="PF07992"/>
    </source>
</evidence>
<dbReference type="InterPro" id="IPR006004">
    <property type="entry name" value="SudA-like"/>
</dbReference>
<accession>B3FYT6</accession>
<dbReference type="NCBIfam" id="TIGR01316">
    <property type="entry name" value="gltA"/>
    <property type="match status" value="1"/>
</dbReference>
<sequence>MPKLIKERVPTPERPVEERIKDFDEVNLGYTWELALKEAERCLQCPVEYAPCIKGCPVNINIPGFIKALRENKDNPRKAVKEALRVIWACNSLPAITGRVCPQEDQCEGACVVGKVGDPVNIGKLERFVADYARQHGIDDELLMEEIKNIKMNGKKVAVIGAGPAGLTCAAELAKMGYDVTIYEALHEPGGVLAYGIPEFRLPKEILRKELKKLSILGVKIKTDHIVGRTVTIPELLKEYDAIFIGTGAGTPKLLKIPGINLNGIYSANEFLTRINLMKAYKFPEYDTPIIVGKRVIVIGAGNTAMDAARSALRLGAEVIIAYRRGEEDMTARIEEVQHAKEEGVKFMFFVNPVEFIGDENGRVKAVKFEKMKPLEERDSRGKRKIIGTGEYVTVETDTVVIAIGQTPNRIIWKTTPGLKVRENGTIVVDENLMTSIPGVFAGGDAIRGEATVILAMGDGRKAAKAIHEYLSKKSA</sequence>
<dbReference type="InterPro" id="IPR023753">
    <property type="entry name" value="FAD/NAD-binding_dom"/>
</dbReference>
<dbReference type="Gene3D" id="3.50.50.60">
    <property type="entry name" value="FAD/NAD(P)-binding domain"/>
    <property type="match status" value="2"/>
</dbReference>
<dbReference type="InterPro" id="IPR009051">
    <property type="entry name" value="Helical_ferredxn"/>
</dbReference>
<dbReference type="PRINTS" id="PR00368">
    <property type="entry name" value="FADPNR"/>
</dbReference>
<dbReference type="Pfam" id="PF14691">
    <property type="entry name" value="Fer4_20"/>
    <property type="match status" value="1"/>
</dbReference>
<evidence type="ECO:0000313" key="3">
    <source>
        <dbReference type="EMBL" id="ACD81472.1"/>
    </source>
</evidence>
<dbReference type="GO" id="GO:0016491">
    <property type="term" value="F:oxidoreductase activity"/>
    <property type="evidence" value="ECO:0007669"/>
    <property type="project" value="InterPro"/>
</dbReference>
<dbReference type="AlphaFoldDB" id="B3FYT6"/>
<reference evidence="3" key="1">
    <citation type="submission" date="2008-03" db="EMBL/GenBank/DDBJ databases">
        <title>Pyrococcus horikoshii NADPH-dependent oxidoreductase, gltZ, glutamate synthase small subunit-like protein II.</title>
        <authorList>
            <person name="Dincturk H.B."/>
            <person name="Akce H."/>
        </authorList>
    </citation>
    <scope>NUCLEOTIDE SEQUENCE</scope>
    <source>
        <strain evidence="3">OT3</strain>
    </source>
</reference>
<gene>
    <name evidence="3" type="primary">gltZ</name>
</gene>
<dbReference type="EMBL" id="EU563472">
    <property type="protein sequence ID" value="ACD81472.1"/>
    <property type="molecule type" value="Genomic_DNA"/>
</dbReference>
<dbReference type="Gene3D" id="1.10.1060.10">
    <property type="entry name" value="Alpha-helical ferredoxin"/>
    <property type="match status" value="1"/>
</dbReference>
<organism evidence="3">
    <name type="scientific">Pyrococcus horikoshii</name>
    <dbReference type="NCBI Taxonomy" id="53953"/>
    <lineage>
        <taxon>Archaea</taxon>
        <taxon>Methanobacteriati</taxon>
        <taxon>Methanobacteriota</taxon>
        <taxon>Thermococci</taxon>
        <taxon>Thermococcales</taxon>
        <taxon>Thermococcaceae</taxon>
        <taxon>Pyrococcus</taxon>
    </lineage>
</organism>
<protein>
    <submittedName>
        <fullName evidence="3">Glutamate synthase small subunit-like protein II</fullName>
    </submittedName>
</protein>
<name>B3FYT6_PYRHR</name>
<feature type="domain" description="Dihydroprymidine dehydrogenase" evidence="2">
    <location>
        <begin position="19"/>
        <end position="137"/>
    </location>
</feature>
<dbReference type="PANTHER" id="PTHR42783">
    <property type="entry name" value="GLUTAMATE SYNTHASE [NADPH] SMALL CHAIN"/>
    <property type="match status" value="1"/>
</dbReference>
<dbReference type="GO" id="GO:0051536">
    <property type="term" value="F:iron-sulfur cluster binding"/>
    <property type="evidence" value="ECO:0007669"/>
    <property type="project" value="InterPro"/>
</dbReference>
<feature type="domain" description="FAD/NAD(P)-binding" evidence="1">
    <location>
        <begin position="155"/>
        <end position="460"/>
    </location>
</feature>
<dbReference type="InterPro" id="IPR036188">
    <property type="entry name" value="FAD/NAD-bd_sf"/>
</dbReference>
<dbReference type="SUPFAM" id="SSF51971">
    <property type="entry name" value="Nucleotide-binding domain"/>
    <property type="match status" value="1"/>
</dbReference>
<dbReference type="SUPFAM" id="SSF46548">
    <property type="entry name" value="alpha-helical ferredoxin"/>
    <property type="match status" value="1"/>
</dbReference>
<dbReference type="InterPro" id="IPR028261">
    <property type="entry name" value="DPD_II"/>
</dbReference>
<dbReference type="BRENDA" id="1.4.1.13">
    <property type="organism ID" value="5244"/>
</dbReference>
<dbReference type="PRINTS" id="PR00411">
    <property type="entry name" value="PNDRDTASEI"/>
</dbReference>
<dbReference type="Pfam" id="PF07992">
    <property type="entry name" value="Pyr_redox_2"/>
    <property type="match status" value="1"/>
</dbReference>
<dbReference type="PANTHER" id="PTHR42783:SF3">
    <property type="entry name" value="GLUTAMATE SYNTHASE [NADPH] SMALL CHAIN-RELATED"/>
    <property type="match status" value="1"/>
</dbReference>
<evidence type="ECO:0000259" key="2">
    <source>
        <dbReference type="Pfam" id="PF14691"/>
    </source>
</evidence>